<dbReference type="GO" id="GO:0030170">
    <property type="term" value="F:pyridoxal phosphate binding"/>
    <property type="evidence" value="ECO:0007669"/>
    <property type="project" value="InterPro"/>
</dbReference>
<keyword evidence="3 5" id="KW-0808">Transferase</keyword>
<dbReference type="CDD" id="cd00609">
    <property type="entry name" value="AAT_like"/>
    <property type="match status" value="1"/>
</dbReference>
<dbReference type="InterPro" id="IPR015424">
    <property type="entry name" value="PyrdxlP-dep_Trfase"/>
</dbReference>
<dbReference type="SUPFAM" id="SSF53383">
    <property type="entry name" value="PLP-dependent transferases"/>
    <property type="match status" value="1"/>
</dbReference>
<dbReference type="EC" id="2.6.1.83" evidence="5"/>
<dbReference type="Proteomes" id="UP000005439">
    <property type="component" value="Chromosome"/>
</dbReference>
<sequence length="386" mass="42258">MIRPADRIRRLPHQLFAGLVAKIEEKRRQGVDVINLGQGNPDQPTPPHIIEALKAAADDPAYHRYISFRGLPALKAAVAEWYRERYGVTLDPATEIAILIGSKIGLEEVSLALLNAGDTALAPDPGYPDYWSGIALAGAEMRPWRLDPAAGFLPNPAEITEDIRLAFLNYPNNPTGRMAPPAFYDQVIERAVKTGTVLAHDLAYGDIVYDQKTAVSLLARPGGKDTGVEFTTLSKSYNMAGWRLGFAAGNATVIRYLELLQDHLHCSQFGAIQAAGIAALKTPLPLIEEVRNLYQARRDRFISSARENGWEIPPSAGSIFLWCPVPTTKTSWEWAELLLEETGVMVAPGTGFGESGEGYVRIALTEPEDRLALAAQRIANRLLQPI</sequence>
<feature type="domain" description="Aminotransferase class I/classII large" evidence="4">
    <location>
        <begin position="32"/>
        <end position="378"/>
    </location>
</feature>
<dbReference type="STRING" id="679936.Sulac_3295"/>
<dbReference type="GO" id="GO:0010285">
    <property type="term" value="F:L,L-diaminopimelate aminotransferase activity"/>
    <property type="evidence" value="ECO:0007669"/>
    <property type="project" value="UniProtKB-EC"/>
</dbReference>
<evidence type="ECO:0000256" key="2">
    <source>
        <dbReference type="ARBA" id="ARBA00022576"/>
    </source>
</evidence>
<reference evidence="5 6" key="2">
    <citation type="journal article" date="2012" name="Stand. Genomic Sci.">
        <title>Complete genome sequence of the moderately thermophilic mineral-sulfide-oxidizing firmicute Sulfobacillus acidophilus type strain (NAL(T)).</title>
        <authorList>
            <person name="Anderson I."/>
            <person name="Chertkov O."/>
            <person name="Chen A."/>
            <person name="Saunders E."/>
            <person name="Lapidus A."/>
            <person name="Nolan M."/>
            <person name="Lucas S."/>
            <person name="Hammon N."/>
            <person name="Deshpande S."/>
            <person name="Cheng J.F."/>
            <person name="Han C."/>
            <person name="Tapia R."/>
            <person name="Goodwin L.A."/>
            <person name="Pitluck S."/>
            <person name="Liolios K."/>
            <person name="Pagani I."/>
            <person name="Ivanova N."/>
            <person name="Mikhailova N."/>
            <person name="Pati A."/>
            <person name="Palaniappan K."/>
            <person name="Land M."/>
            <person name="Pan C."/>
            <person name="Rohde M."/>
            <person name="Pukall R."/>
            <person name="Goker M."/>
            <person name="Detter J.C."/>
            <person name="Woyke T."/>
            <person name="Bristow J."/>
            <person name="Eisen J.A."/>
            <person name="Markowitz V."/>
            <person name="Hugenholtz P."/>
            <person name="Kyrpides N.C."/>
            <person name="Klenk H.P."/>
            <person name="Mavromatis K."/>
        </authorList>
    </citation>
    <scope>NUCLEOTIDE SEQUENCE [LARGE SCALE GENOMIC DNA]</scope>
    <source>
        <strain evidence="6">ATCC 700253 / DSM 10332 / NAL</strain>
    </source>
</reference>
<reference evidence="6" key="1">
    <citation type="submission" date="2011-12" db="EMBL/GenBank/DDBJ databases">
        <title>The complete genome of chromosome of Sulfobacillus acidophilus DSM 10332.</title>
        <authorList>
            <person name="Lucas S."/>
            <person name="Han J."/>
            <person name="Lapidus A."/>
            <person name="Bruce D."/>
            <person name="Goodwin L."/>
            <person name="Pitluck S."/>
            <person name="Peters L."/>
            <person name="Kyrpides N."/>
            <person name="Mavromatis K."/>
            <person name="Ivanova N."/>
            <person name="Mikhailova N."/>
            <person name="Chertkov O."/>
            <person name="Saunders E."/>
            <person name="Detter J.C."/>
            <person name="Tapia R."/>
            <person name="Han C."/>
            <person name="Land M."/>
            <person name="Hauser L."/>
            <person name="Markowitz V."/>
            <person name="Cheng J.-F."/>
            <person name="Hugenholtz P."/>
            <person name="Woyke T."/>
            <person name="Wu D."/>
            <person name="Pukall R."/>
            <person name="Gehrich-Schroeter G."/>
            <person name="Schneider S."/>
            <person name="Klenk H.-P."/>
            <person name="Eisen J.A."/>
        </authorList>
    </citation>
    <scope>NUCLEOTIDE SEQUENCE [LARGE SCALE GENOMIC DNA]</scope>
    <source>
        <strain evidence="6">ATCC 700253 / DSM 10332 / NAL</strain>
    </source>
</reference>
<dbReference type="InterPro" id="IPR050881">
    <property type="entry name" value="LL-DAP_aminotransferase"/>
</dbReference>
<dbReference type="EMBL" id="CP003179">
    <property type="protein sequence ID" value="AEW06741.1"/>
    <property type="molecule type" value="Genomic_DNA"/>
</dbReference>
<evidence type="ECO:0000313" key="5">
    <source>
        <dbReference type="EMBL" id="AEW06741.1"/>
    </source>
</evidence>
<dbReference type="InterPro" id="IPR004839">
    <property type="entry name" value="Aminotransferase_I/II_large"/>
</dbReference>
<keyword evidence="6" id="KW-1185">Reference proteome</keyword>
<comment type="cofactor">
    <cofactor evidence="1">
        <name>pyridoxal 5'-phosphate</name>
        <dbReference type="ChEBI" id="CHEBI:597326"/>
    </cofactor>
</comment>
<dbReference type="AlphaFoldDB" id="G8TT41"/>
<evidence type="ECO:0000256" key="3">
    <source>
        <dbReference type="ARBA" id="ARBA00022679"/>
    </source>
</evidence>
<dbReference type="PANTHER" id="PTHR42832">
    <property type="entry name" value="AMINO ACID AMINOTRANSFERASE"/>
    <property type="match status" value="1"/>
</dbReference>
<dbReference type="Gene3D" id="3.90.1150.10">
    <property type="entry name" value="Aspartate Aminotransferase, domain 1"/>
    <property type="match status" value="1"/>
</dbReference>
<dbReference type="KEGG" id="sap:Sulac_3295"/>
<organism evidence="5 6">
    <name type="scientific">Sulfobacillus acidophilus (strain ATCC 700253 / DSM 10332 / NAL)</name>
    <dbReference type="NCBI Taxonomy" id="679936"/>
    <lineage>
        <taxon>Bacteria</taxon>
        <taxon>Bacillati</taxon>
        <taxon>Bacillota</taxon>
        <taxon>Clostridia</taxon>
        <taxon>Eubacteriales</taxon>
        <taxon>Clostridiales Family XVII. Incertae Sedis</taxon>
        <taxon>Sulfobacillus</taxon>
    </lineage>
</organism>
<protein>
    <submittedName>
        <fullName evidence="5">LL-diaminopimelate aminotransferase</fullName>
        <ecNumber evidence="5">2.6.1.83</ecNumber>
    </submittedName>
</protein>
<dbReference type="HOGENOM" id="CLU_017584_4_5_9"/>
<keyword evidence="2 5" id="KW-0032">Aminotransferase</keyword>
<dbReference type="InterPro" id="IPR015421">
    <property type="entry name" value="PyrdxlP-dep_Trfase_major"/>
</dbReference>
<dbReference type="Gene3D" id="3.40.640.10">
    <property type="entry name" value="Type I PLP-dependent aspartate aminotransferase-like (Major domain)"/>
    <property type="match status" value="1"/>
</dbReference>
<evidence type="ECO:0000313" key="6">
    <source>
        <dbReference type="Proteomes" id="UP000005439"/>
    </source>
</evidence>
<name>G8TT41_SULAD</name>
<evidence type="ECO:0000256" key="1">
    <source>
        <dbReference type="ARBA" id="ARBA00001933"/>
    </source>
</evidence>
<dbReference type="Pfam" id="PF00155">
    <property type="entry name" value="Aminotran_1_2"/>
    <property type="match status" value="1"/>
</dbReference>
<gene>
    <name evidence="5" type="ordered locus">Sulac_3295</name>
</gene>
<dbReference type="PANTHER" id="PTHR42832:SF3">
    <property type="entry name" value="L-GLUTAMINE--4-(METHYLSULFANYL)-2-OXOBUTANOATE AMINOTRANSFERASE"/>
    <property type="match status" value="1"/>
</dbReference>
<evidence type="ECO:0000259" key="4">
    <source>
        <dbReference type="Pfam" id="PF00155"/>
    </source>
</evidence>
<proteinExistence type="predicted"/>
<dbReference type="PATRIC" id="fig|679936.5.peg.3406"/>
<dbReference type="InterPro" id="IPR015422">
    <property type="entry name" value="PyrdxlP-dep_Trfase_small"/>
</dbReference>
<accession>G8TT41</accession>